<evidence type="ECO:0000313" key="1">
    <source>
        <dbReference type="EMBL" id="KAJ7549013.1"/>
    </source>
</evidence>
<name>A0ACC2D447_DIPCM</name>
<accession>A0ACC2D447</accession>
<protein>
    <submittedName>
        <fullName evidence="1">Uncharacterized protein</fullName>
    </submittedName>
</protein>
<reference evidence="2" key="1">
    <citation type="journal article" date="2024" name="Proc. Natl. Acad. Sci. U.S.A.">
        <title>Extraordinary preservation of gene collinearity over three hundred million years revealed in homosporous lycophytes.</title>
        <authorList>
            <person name="Li C."/>
            <person name="Wickell D."/>
            <person name="Kuo L.Y."/>
            <person name="Chen X."/>
            <person name="Nie B."/>
            <person name="Liao X."/>
            <person name="Peng D."/>
            <person name="Ji J."/>
            <person name="Jenkins J."/>
            <person name="Williams M."/>
            <person name="Shu S."/>
            <person name="Plott C."/>
            <person name="Barry K."/>
            <person name="Rajasekar S."/>
            <person name="Grimwood J."/>
            <person name="Han X."/>
            <person name="Sun S."/>
            <person name="Hou Z."/>
            <person name="He W."/>
            <person name="Dai G."/>
            <person name="Sun C."/>
            <person name="Schmutz J."/>
            <person name="Leebens-Mack J.H."/>
            <person name="Li F.W."/>
            <person name="Wang L."/>
        </authorList>
    </citation>
    <scope>NUCLEOTIDE SEQUENCE [LARGE SCALE GENOMIC DNA]</scope>
    <source>
        <strain evidence="2">cv. PW_Plant_1</strain>
    </source>
</reference>
<evidence type="ECO:0000313" key="2">
    <source>
        <dbReference type="Proteomes" id="UP001162992"/>
    </source>
</evidence>
<keyword evidence="2" id="KW-1185">Reference proteome</keyword>
<organism evidence="1 2">
    <name type="scientific">Diphasiastrum complanatum</name>
    <name type="common">Issler's clubmoss</name>
    <name type="synonym">Lycopodium complanatum</name>
    <dbReference type="NCBI Taxonomy" id="34168"/>
    <lineage>
        <taxon>Eukaryota</taxon>
        <taxon>Viridiplantae</taxon>
        <taxon>Streptophyta</taxon>
        <taxon>Embryophyta</taxon>
        <taxon>Tracheophyta</taxon>
        <taxon>Lycopodiopsida</taxon>
        <taxon>Lycopodiales</taxon>
        <taxon>Lycopodiaceae</taxon>
        <taxon>Lycopodioideae</taxon>
        <taxon>Diphasiastrum</taxon>
    </lineage>
</organism>
<proteinExistence type="predicted"/>
<sequence length="502" mass="55999">MNYAPSSVAKNQQPVESKAHEFPLPSAVTSSGLIPTYGGQIPQPVEALQGTPPPPFLCKTYDMVNDPLTDSIVSWSSTHNSFIVWNPPEFIKHLLPKYFKHNNFSSFVRQLNTYGFRKVDPDRWEFAAEGFLRGQKHLLRAIHRRKPVSQSHSQHPGPNSSKGLCVEVGRFGGLEGEIEQLKRDKNVLMQELVRIRQQQQTTEQNMKVMGQRVLVMEQRQQQILSFLAKAMQNPSILAQIVQQNEGNKRFEILRKKRRLPKETTEVEKDHLSLSSCTGQIVKYQATSTDPSKTMLIECSDSLNCSYPTSHSNFLVDVLQNTKQDVDEHGDETSTSDSELLPTSTDMLTSSGTLESLEVLTASDESSLSNLSNPLSTESAITCLEGETTAMDQGIEAGESISFEMRFPSDDEYLCPEHPNSNLDDALGGTVMNDNVWQQFLDGYLALEQGGLGMDEDICINHDLSYLMAEDSRGGSLQSWSNKSNVEQLTDQLVQLDPSSTGF</sequence>
<dbReference type="EMBL" id="CM055098">
    <property type="protein sequence ID" value="KAJ7549013.1"/>
    <property type="molecule type" value="Genomic_DNA"/>
</dbReference>
<gene>
    <name evidence="1" type="ORF">O6H91_07G036400</name>
</gene>
<comment type="caution">
    <text evidence="1">The sequence shown here is derived from an EMBL/GenBank/DDBJ whole genome shotgun (WGS) entry which is preliminary data.</text>
</comment>
<dbReference type="Proteomes" id="UP001162992">
    <property type="component" value="Chromosome 7"/>
</dbReference>